<dbReference type="Proteomes" id="UP000509510">
    <property type="component" value="Chromosome III"/>
</dbReference>
<keyword evidence="2" id="KW-0812">Transmembrane</keyword>
<proteinExistence type="inferred from homology"/>
<dbReference type="KEGG" id="trg:TRUGW13939_05448"/>
<evidence type="ECO:0000313" key="5">
    <source>
        <dbReference type="Proteomes" id="UP000509510"/>
    </source>
</evidence>
<accession>A0A7H8QX09</accession>
<dbReference type="GO" id="GO:0005811">
    <property type="term" value="C:lipid droplet"/>
    <property type="evidence" value="ECO:0007669"/>
    <property type="project" value="TreeGrafter"/>
</dbReference>
<organism evidence="4 5">
    <name type="scientific">Talaromyces rugulosus</name>
    <name type="common">Penicillium rugulosum</name>
    <dbReference type="NCBI Taxonomy" id="121627"/>
    <lineage>
        <taxon>Eukaryota</taxon>
        <taxon>Fungi</taxon>
        <taxon>Dikarya</taxon>
        <taxon>Ascomycota</taxon>
        <taxon>Pezizomycotina</taxon>
        <taxon>Eurotiomycetes</taxon>
        <taxon>Eurotiomycetidae</taxon>
        <taxon>Eurotiales</taxon>
        <taxon>Trichocomaceae</taxon>
        <taxon>Talaromyces</taxon>
        <taxon>Talaromyces sect. Islandici</taxon>
    </lineage>
</organism>
<keyword evidence="5" id="KW-1185">Reference proteome</keyword>
<dbReference type="AlphaFoldDB" id="A0A7H8QX09"/>
<protein>
    <recommendedName>
        <fullName evidence="3">Saccharopine dehydrogenase NADP binding domain-containing protein</fullName>
    </recommendedName>
</protein>
<dbReference type="InterPro" id="IPR005097">
    <property type="entry name" value="Sacchrp_dh_NADP-bd"/>
</dbReference>
<name>A0A7H8QX09_TALRU</name>
<feature type="domain" description="Saccharopine dehydrogenase NADP binding" evidence="3">
    <location>
        <begin position="9"/>
        <end position="138"/>
    </location>
</feature>
<keyword evidence="2" id="KW-0472">Membrane</keyword>
<dbReference type="GO" id="GO:0005739">
    <property type="term" value="C:mitochondrion"/>
    <property type="evidence" value="ECO:0007669"/>
    <property type="project" value="TreeGrafter"/>
</dbReference>
<dbReference type="GO" id="GO:0009247">
    <property type="term" value="P:glycolipid biosynthetic process"/>
    <property type="evidence" value="ECO:0007669"/>
    <property type="project" value="TreeGrafter"/>
</dbReference>
<dbReference type="GO" id="GO:0005886">
    <property type="term" value="C:plasma membrane"/>
    <property type="evidence" value="ECO:0007669"/>
    <property type="project" value="TreeGrafter"/>
</dbReference>
<evidence type="ECO:0000259" key="3">
    <source>
        <dbReference type="Pfam" id="PF03435"/>
    </source>
</evidence>
<dbReference type="RefSeq" id="XP_035344504.1">
    <property type="nucleotide sequence ID" value="XM_035488611.1"/>
</dbReference>
<dbReference type="Gene3D" id="3.40.50.720">
    <property type="entry name" value="NAD(P)-binding Rossmann-like Domain"/>
    <property type="match status" value="1"/>
</dbReference>
<dbReference type="InterPro" id="IPR051276">
    <property type="entry name" value="Saccharopine_DH-like_oxidrdct"/>
</dbReference>
<dbReference type="InterPro" id="IPR036291">
    <property type="entry name" value="NAD(P)-bd_dom_sf"/>
</dbReference>
<dbReference type="PANTHER" id="PTHR12286">
    <property type="entry name" value="SACCHAROPINE DEHYDROGENASE-LIKE OXIDOREDUCTASE"/>
    <property type="match status" value="1"/>
</dbReference>
<evidence type="ECO:0000256" key="2">
    <source>
        <dbReference type="SAM" id="Phobius"/>
    </source>
</evidence>
<keyword evidence="2" id="KW-1133">Transmembrane helix</keyword>
<sequence>MAGKEYDFMLFGATGYTGRLCAKFIVKNYNTNTRWAVAGRSPAALKRLVSDLAVLNPDRTPPGVVTFTKLDEAEIGPLVQKTCVVINGIGPFHRFSTPIVAACAKSGTHYVDFTTETLWMRDIIDKYEKLAVESGAVLIPGITPGGPPDLLAYLIASEILTIDDSGTSEVISAGKLDIQGMSGGSATTVLDSLATWGPWWFLFGNSWILAPRATVPSKIPRPPFMSWLFGYRQVSELGGALTTSFVGINNEPIVHRSCAKNPKLYGTKFHFKEYLPVGKSRWNFLSAGFVHFCTYFGVLVISIPPLRALLRMLLPAAGLGPDIAEARAGESVVYHAVGIPSSRQDMRAHAVFQRQGSLYEFTALMACVAARVIRDKTAIRGFQGGFSTPSSLGMEYVEALRGAGVEIGVSLEPCKLL</sequence>
<evidence type="ECO:0000256" key="1">
    <source>
        <dbReference type="ARBA" id="ARBA00038048"/>
    </source>
</evidence>
<gene>
    <name evidence="4" type="ORF">TRUGW13939_05448</name>
</gene>
<dbReference type="Pfam" id="PF03435">
    <property type="entry name" value="Sacchrp_dh_NADP"/>
    <property type="match status" value="1"/>
</dbReference>
<comment type="similarity">
    <text evidence="1">Belongs to the saccharopine dehydrogenase family.</text>
</comment>
<dbReference type="OrthoDB" id="10268090at2759"/>
<feature type="transmembrane region" description="Helical" evidence="2">
    <location>
        <begin position="282"/>
        <end position="303"/>
    </location>
</feature>
<dbReference type="EMBL" id="CP055900">
    <property type="protein sequence ID" value="QKX58326.1"/>
    <property type="molecule type" value="Genomic_DNA"/>
</dbReference>
<reference evidence="5" key="1">
    <citation type="submission" date="2020-06" db="EMBL/GenBank/DDBJ databases">
        <title>A chromosome-scale genome assembly of Talaromyces rugulosus W13939.</title>
        <authorList>
            <person name="Wang B."/>
            <person name="Guo L."/>
            <person name="Ye K."/>
            <person name="Wang L."/>
        </authorList>
    </citation>
    <scope>NUCLEOTIDE SEQUENCE [LARGE SCALE GENOMIC DNA]</scope>
    <source>
        <strain evidence="5">W13939</strain>
    </source>
</reference>
<dbReference type="SUPFAM" id="SSF51735">
    <property type="entry name" value="NAD(P)-binding Rossmann-fold domains"/>
    <property type="match status" value="1"/>
</dbReference>
<dbReference type="GeneID" id="55992945"/>
<dbReference type="PANTHER" id="PTHR12286:SF5">
    <property type="entry name" value="SACCHAROPINE DEHYDROGENASE-LIKE OXIDOREDUCTASE"/>
    <property type="match status" value="1"/>
</dbReference>
<evidence type="ECO:0000313" key="4">
    <source>
        <dbReference type="EMBL" id="QKX58326.1"/>
    </source>
</evidence>